<dbReference type="EMBL" id="JBFOLJ010000001">
    <property type="protein sequence ID" value="KAL2558507.1"/>
    <property type="molecule type" value="Genomic_DNA"/>
</dbReference>
<gene>
    <name evidence="1" type="ORF">Fot_03246</name>
</gene>
<dbReference type="Proteomes" id="UP001604277">
    <property type="component" value="Unassembled WGS sequence"/>
</dbReference>
<sequence>MFICFQDERPSAECPIRNGHEKHVQGQFPHLMFPPRAVHAPPGVPQFLQAYPVQGMPYYHTHVELVFLSATSLSNWHALLSFAADGCFLLYLGEIDKLAVARVLGDGSFAGVLSRKDDIISSSDCRCSSAQSSS</sequence>
<keyword evidence="2" id="KW-1185">Reference proteome</keyword>
<comment type="caution">
    <text evidence="1">The sequence shown here is derived from an EMBL/GenBank/DDBJ whole genome shotgun (WGS) entry which is preliminary data.</text>
</comment>
<protein>
    <submittedName>
        <fullName evidence="1">COP1-interacting protein-like protein</fullName>
    </submittedName>
</protein>
<dbReference type="AlphaFoldDB" id="A0ABD1X954"/>
<proteinExistence type="predicted"/>
<reference evidence="2" key="1">
    <citation type="submission" date="2024-07" db="EMBL/GenBank/DDBJ databases">
        <title>Two chromosome-level genome assemblies of Korean endemic species Abeliophyllum distichum and Forsythia ovata (Oleaceae).</title>
        <authorList>
            <person name="Jang H."/>
        </authorList>
    </citation>
    <scope>NUCLEOTIDE SEQUENCE [LARGE SCALE GENOMIC DNA]</scope>
</reference>
<accession>A0ABD1X954</accession>
<name>A0ABD1X954_9LAMI</name>
<evidence type="ECO:0000313" key="1">
    <source>
        <dbReference type="EMBL" id="KAL2558507.1"/>
    </source>
</evidence>
<organism evidence="1 2">
    <name type="scientific">Forsythia ovata</name>
    <dbReference type="NCBI Taxonomy" id="205694"/>
    <lineage>
        <taxon>Eukaryota</taxon>
        <taxon>Viridiplantae</taxon>
        <taxon>Streptophyta</taxon>
        <taxon>Embryophyta</taxon>
        <taxon>Tracheophyta</taxon>
        <taxon>Spermatophyta</taxon>
        <taxon>Magnoliopsida</taxon>
        <taxon>eudicotyledons</taxon>
        <taxon>Gunneridae</taxon>
        <taxon>Pentapetalae</taxon>
        <taxon>asterids</taxon>
        <taxon>lamiids</taxon>
        <taxon>Lamiales</taxon>
        <taxon>Oleaceae</taxon>
        <taxon>Forsythieae</taxon>
        <taxon>Forsythia</taxon>
    </lineage>
</organism>
<evidence type="ECO:0000313" key="2">
    <source>
        <dbReference type="Proteomes" id="UP001604277"/>
    </source>
</evidence>